<evidence type="ECO:0000256" key="7">
    <source>
        <dbReference type="ARBA" id="ARBA00025795"/>
    </source>
</evidence>
<keyword evidence="2" id="KW-0575">Peroxidase</keyword>
<dbReference type="Pfam" id="PF01328">
    <property type="entry name" value="Peroxidase_2"/>
    <property type="match status" value="1"/>
</dbReference>
<dbReference type="PANTHER" id="PTHR33577">
    <property type="entry name" value="STERIGMATOCYSTIN BIOSYNTHESIS PEROXIDASE STCC-RELATED"/>
    <property type="match status" value="1"/>
</dbReference>
<keyword evidence="4" id="KW-0479">Metal-binding</keyword>
<dbReference type="Gene3D" id="1.10.489.10">
    <property type="entry name" value="Chloroperoxidase-like"/>
    <property type="match status" value="1"/>
</dbReference>
<dbReference type="Proteomes" id="UP001444661">
    <property type="component" value="Unassembled WGS sequence"/>
</dbReference>
<dbReference type="PROSITE" id="PS51405">
    <property type="entry name" value="HEME_HALOPEROXIDASE"/>
    <property type="match status" value="1"/>
</dbReference>
<comment type="caution">
    <text evidence="10">The sequence shown here is derived from an EMBL/GenBank/DDBJ whole genome shotgun (WGS) entry which is preliminary data.</text>
</comment>
<comment type="cofactor">
    <cofactor evidence="1">
        <name>heme b</name>
        <dbReference type="ChEBI" id="CHEBI:60344"/>
    </cofactor>
</comment>
<dbReference type="InterPro" id="IPR000028">
    <property type="entry name" value="Chloroperoxidase"/>
</dbReference>
<keyword evidence="6" id="KW-0408">Iron</keyword>
<evidence type="ECO:0000256" key="2">
    <source>
        <dbReference type="ARBA" id="ARBA00022559"/>
    </source>
</evidence>
<accession>A0ABR1T9Q5</accession>
<keyword evidence="11" id="KW-1185">Reference proteome</keyword>
<evidence type="ECO:0000313" key="10">
    <source>
        <dbReference type="EMBL" id="KAK8043333.1"/>
    </source>
</evidence>
<dbReference type="InterPro" id="IPR036851">
    <property type="entry name" value="Chloroperoxidase-like_sf"/>
</dbReference>
<dbReference type="PANTHER" id="PTHR33577:SF19">
    <property type="entry name" value="HEME HALOPEROXIDASE FAMILY PROFILE DOMAIN-CONTAINING PROTEIN-RELATED"/>
    <property type="match status" value="1"/>
</dbReference>
<evidence type="ECO:0000313" key="11">
    <source>
        <dbReference type="Proteomes" id="UP001444661"/>
    </source>
</evidence>
<evidence type="ECO:0000256" key="3">
    <source>
        <dbReference type="ARBA" id="ARBA00022617"/>
    </source>
</evidence>
<gene>
    <name evidence="10" type="ORF">PG993_005763</name>
</gene>
<reference evidence="10 11" key="1">
    <citation type="submission" date="2023-01" db="EMBL/GenBank/DDBJ databases">
        <title>Analysis of 21 Apiospora genomes using comparative genomics revels a genus with tremendous synthesis potential of carbohydrate active enzymes and secondary metabolites.</title>
        <authorList>
            <person name="Sorensen T."/>
        </authorList>
    </citation>
    <scope>NUCLEOTIDE SEQUENCE [LARGE SCALE GENOMIC DNA]</scope>
    <source>
        <strain evidence="10 11">CBS 33761</strain>
    </source>
</reference>
<feature type="chain" id="PRO_5046144729" description="Heme haloperoxidase family profile domain-containing protein" evidence="8">
    <location>
        <begin position="18"/>
        <end position="303"/>
    </location>
</feature>
<evidence type="ECO:0000256" key="1">
    <source>
        <dbReference type="ARBA" id="ARBA00001970"/>
    </source>
</evidence>
<dbReference type="EMBL" id="JAQQWK010000004">
    <property type="protein sequence ID" value="KAK8043333.1"/>
    <property type="molecule type" value="Genomic_DNA"/>
</dbReference>
<dbReference type="SUPFAM" id="SSF47571">
    <property type="entry name" value="Cloroperoxidase"/>
    <property type="match status" value="1"/>
</dbReference>
<keyword evidence="3" id="KW-0349">Heme</keyword>
<name>A0ABR1T9Q5_9PEZI</name>
<evidence type="ECO:0000256" key="8">
    <source>
        <dbReference type="SAM" id="SignalP"/>
    </source>
</evidence>
<organism evidence="10 11">
    <name type="scientific">Apiospora rasikravindrae</name>
    <dbReference type="NCBI Taxonomy" id="990691"/>
    <lineage>
        <taxon>Eukaryota</taxon>
        <taxon>Fungi</taxon>
        <taxon>Dikarya</taxon>
        <taxon>Ascomycota</taxon>
        <taxon>Pezizomycotina</taxon>
        <taxon>Sordariomycetes</taxon>
        <taxon>Xylariomycetidae</taxon>
        <taxon>Amphisphaeriales</taxon>
        <taxon>Apiosporaceae</taxon>
        <taxon>Apiospora</taxon>
    </lineage>
</organism>
<keyword evidence="5" id="KW-0560">Oxidoreductase</keyword>
<evidence type="ECO:0000256" key="4">
    <source>
        <dbReference type="ARBA" id="ARBA00022723"/>
    </source>
</evidence>
<comment type="similarity">
    <text evidence="7">Belongs to the chloroperoxidase family.</text>
</comment>
<feature type="domain" description="Heme haloperoxidase family profile" evidence="9">
    <location>
        <begin position="25"/>
        <end position="260"/>
    </location>
</feature>
<evidence type="ECO:0000256" key="6">
    <source>
        <dbReference type="ARBA" id="ARBA00023004"/>
    </source>
</evidence>
<sequence length="303" mass="33095">MKFTFALLLTALGYAAAFPGTREPEGHEWQRRASDSEPLPCPGLNILANHGYLPRDGRNINKTILSKAATEAYGFPDGFNDMAVDIVLDAHLQTTGKNDTFHLGDLSLPASHNVCEFDGSLSRGDLALGDASHFDIGIWYKTGSRLGLYDLNYDHKHVFNSGNGTNPGPTAYVSVETASRAWSAHYAEDMAANKNFSVGVVNGSVGTTAFYLFTMWDEATQSAPKSWVRSFFEEERIPYTWGFPSPGAPKKAEHFLQLVDQVYAIGMGGTIRARFNLGEVGFLKTCIEAPRAVLELGMDSVVN</sequence>
<evidence type="ECO:0000256" key="5">
    <source>
        <dbReference type="ARBA" id="ARBA00023002"/>
    </source>
</evidence>
<keyword evidence="8" id="KW-0732">Signal</keyword>
<evidence type="ECO:0000259" key="9">
    <source>
        <dbReference type="PROSITE" id="PS51405"/>
    </source>
</evidence>
<protein>
    <recommendedName>
        <fullName evidence="9">Heme haloperoxidase family profile domain-containing protein</fullName>
    </recommendedName>
</protein>
<feature type="signal peptide" evidence="8">
    <location>
        <begin position="1"/>
        <end position="17"/>
    </location>
</feature>
<proteinExistence type="inferred from homology"/>